<evidence type="ECO:0000313" key="3">
    <source>
        <dbReference type="Proteomes" id="UP000027238"/>
    </source>
</evidence>
<dbReference type="OMA" id="FHLHANT"/>
<dbReference type="InterPro" id="IPR056009">
    <property type="entry name" value="DUF7587"/>
</dbReference>
<dbReference type="OrthoDB" id="4152607at2759"/>
<dbReference type="EMBL" id="JMSE01001295">
    <property type="protein sequence ID" value="KDN62825.1"/>
    <property type="molecule type" value="Genomic_DNA"/>
</dbReference>
<keyword evidence="3" id="KW-1185">Reference proteome</keyword>
<evidence type="ECO:0000313" key="2">
    <source>
        <dbReference type="EMBL" id="KDN62825.1"/>
    </source>
</evidence>
<dbReference type="AlphaFoldDB" id="A0A066X9Y9"/>
<accession>A0A066X9Y9</accession>
<comment type="caution">
    <text evidence="2">The sequence shown here is derived from an EMBL/GenBank/DDBJ whole genome shotgun (WGS) entry which is preliminary data.</text>
</comment>
<dbReference type="STRING" id="1173701.A0A066X9Y9"/>
<dbReference type="Proteomes" id="UP000027238">
    <property type="component" value="Unassembled WGS sequence"/>
</dbReference>
<protein>
    <recommendedName>
        <fullName evidence="1">DUF7587 domain-containing protein</fullName>
    </recommendedName>
</protein>
<dbReference type="eggNOG" id="ENOG502SJQX">
    <property type="taxonomic scope" value="Eukaryota"/>
</dbReference>
<organism evidence="2 3">
    <name type="scientific">Colletotrichum sublineola</name>
    <name type="common">Sorghum anthracnose fungus</name>
    <dbReference type="NCBI Taxonomy" id="1173701"/>
    <lineage>
        <taxon>Eukaryota</taxon>
        <taxon>Fungi</taxon>
        <taxon>Dikarya</taxon>
        <taxon>Ascomycota</taxon>
        <taxon>Pezizomycotina</taxon>
        <taxon>Sordariomycetes</taxon>
        <taxon>Hypocreomycetidae</taxon>
        <taxon>Glomerellales</taxon>
        <taxon>Glomerellaceae</taxon>
        <taxon>Colletotrichum</taxon>
        <taxon>Colletotrichum graminicola species complex</taxon>
    </lineage>
</organism>
<dbReference type="Pfam" id="PF24494">
    <property type="entry name" value="DUF7587"/>
    <property type="match status" value="1"/>
</dbReference>
<sequence length="299" mass="33988">MSKLDKSTLNTPFSPNPFNSHLTDSLRGIPIYLFRVSDPLSPGTTNQTEVCSAAAQNSPEQPHDLYQMLPEQAARLLETHLRWECSTSSLSPCNLVSWTSSLLVALQYGFYCHGRNWGSQQLSEIKILMVDTRQFACNMFARDLQVLAAFRGNSQQLQTLYEWRNSGLFYPGEYFSQGRLVIDPERSCQVSMQELMDCGLFNVCPGLSDETHWSRWAKRVNELRREMECQLPPIKARNIQAVIDVTKAFKHFELPSAFILLGIIPYDLSDGVSTILEVFLKNYSGKPQPKSNLQRKRGP</sequence>
<reference evidence="3" key="1">
    <citation type="journal article" date="2014" name="Genome Announc.">
        <title>Draft genome sequence of Colletotrichum sublineola, a destructive pathogen of cultivated sorghum.</title>
        <authorList>
            <person name="Baroncelli R."/>
            <person name="Sanz-Martin J.M."/>
            <person name="Rech G.E."/>
            <person name="Sukno S.A."/>
            <person name="Thon M.R."/>
        </authorList>
    </citation>
    <scope>NUCLEOTIDE SEQUENCE [LARGE SCALE GENOMIC DNA]</scope>
    <source>
        <strain evidence="3">TX430BB</strain>
    </source>
</reference>
<gene>
    <name evidence="2" type="ORF">CSUB01_10392</name>
</gene>
<evidence type="ECO:0000259" key="1">
    <source>
        <dbReference type="Pfam" id="PF24494"/>
    </source>
</evidence>
<proteinExistence type="predicted"/>
<feature type="domain" description="DUF7587" evidence="1">
    <location>
        <begin position="29"/>
        <end position="152"/>
    </location>
</feature>
<name>A0A066X9Y9_COLSU</name>
<dbReference type="HOGENOM" id="CLU_048301_0_0_1"/>